<feature type="region of interest" description="Disordered" evidence="1">
    <location>
        <begin position="729"/>
        <end position="762"/>
    </location>
</feature>
<feature type="region of interest" description="Disordered" evidence="1">
    <location>
        <begin position="1449"/>
        <end position="1472"/>
    </location>
</feature>
<evidence type="ECO:0000256" key="1">
    <source>
        <dbReference type="SAM" id="MobiDB-lite"/>
    </source>
</evidence>
<feature type="compositionally biased region" description="Polar residues" evidence="1">
    <location>
        <begin position="250"/>
        <end position="266"/>
    </location>
</feature>
<feature type="compositionally biased region" description="Gly residues" evidence="1">
    <location>
        <begin position="177"/>
        <end position="205"/>
    </location>
</feature>
<feature type="compositionally biased region" description="Low complexity" evidence="1">
    <location>
        <begin position="267"/>
        <end position="320"/>
    </location>
</feature>
<name>A0A3P3R207_9FIRM</name>
<comment type="caution">
    <text evidence="4">The sequence shown here is derived from an EMBL/GenBank/DDBJ whole genome shotgun (WGS) entry which is preliminary data.</text>
</comment>
<sequence length="1472" mass="157876">MKRKLFLNVGVGALSILMAATQVTPAFAGSWKSTQSGWNYINDNGSKALGWTQTPSGWYYLDTDSGIMQTGWKKDAAGHWHFLNTAKGAAEGIMLTGWNWIDGYCYYFNPQSGPDQGKLLVNTTTPDGYKVNADGKWEKDGKVVFSQGKGLSSTAGAPENNGVQSAAKKSTTSSKGSSGGSSRGGSGGGSSRGGSGRGGSRGGNGSNAASVGGNTTENNNTSTSVSQNQNAGTDTNSGNRGYSLGDVEHNANTVENNTASNNVAGTENNAGNNVASNNENAGTTGNNTGSEAANNAGNTSNSEASNNAGNTENNGAATTEETNNDKFAYVNYTKNVNTDFGEYVVVAFKYGTIDDYKVLVDGVDVTSNMTKVDDDGHVVKWLSSVSNPSALQIVKKSDNDTQDITLAGGERKNITKTDVKAPKYVLSNGPITKFDYFLETYDNAGKVRKNASKTTFTLQSKKVDSAAAAVPSQYYIPVTEIDNVGTGSIKIKLQLENEEQEKWFEGLNNIKLLSEEHNIINSNLVYNKSVETKYAKVGVINIPLPQNNARSRGDYYVSIGSSNGNERISLPISLVSSTNFKVMRDSTTPNPKIGENIRFKIVDPKNNQSFGNDVGVVMYRVTLTKPDGTVIELPKISGWHNISEIVQITGTDSTSGKVYTDVAGVYTATIYTKGYKTLTKKFEVLKSDGSSVLTTPVSDESKTVDAISAPTVGKNHAGNRESSTITKVLVGGGSSSSSSSSGKKADSVSGATGKTGGKADATSGASGSMMINSYLMYDYDLLTNAMILNEIGLRTKQSDAVMNWWFEQSPEAIVGEDKSKLYLLNNFVDAYKDAKLEGKVLTFEDYIKSENATTRNIVGNVKNVLENGKLGTIYRYGNLVGEAAPTFEGLTQANADSFTITTDNADFLKNLESVILDGSSPLRGDNYLKQYEVSADYKSITLYKSAFNKYLAPIVGTHKLALNSIGFEKIELDLTITDTLEEVELSDVSEKHETDSEIVIKAVKDDDAKKGDFLSKLGSVMVQSPDGTLKDVISASAGGYTSNSVYTVADGKVTLRGGLFKNAGEYTIYLQSSDRNYPVKSIKVNIAQKEETVAPVVPEITGDAQAPRAKSGAKTNSVFNEQLTIKFEGMEGEELDKYLNAITSVTVNEEAYTKAGRMGFGWGRELEFRVHANATFGGRKVSELSVKGANGKFNSSKYDFVVKAEGYKDLTFTMNADGTIADAVAPVVPTPAPVVNPVEIEKVESVKYNNADVYAVTLKGDAAKINEFIEKLNAVEVNGVKVEEGTISILGRDFFSVDSNNVIYIKSRKIKGFADKLVFKGEGMDDLVYTTSSQIATPAVTGSEIKTGYDSFVRLIFDDTNKVVLKKFTELIKSGNATVTVNGVTYNKGINIANANTYKLSSNMAYGYTQFIDLSLNGFNQASNEVVISSENFDTIRFNVEIAENASASGNRRTRRDLSAVETATSSNAVIR</sequence>
<keyword evidence="2" id="KW-0732">Signal</keyword>
<accession>A0A3P3R207</accession>
<feature type="domain" description="Heme-binding protein Shr-like Hb-interacting" evidence="3">
    <location>
        <begin position="991"/>
        <end position="1085"/>
    </location>
</feature>
<organism evidence="4 5">
    <name type="scientific">Lachnoanaerobaculum gingivalis</name>
    <dbReference type="NCBI Taxonomy" id="2490855"/>
    <lineage>
        <taxon>Bacteria</taxon>
        <taxon>Bacillati</taxon>
        <taxon>Bacillota</taxon>
        <taxon>Clostridia</taxon>
        <taxon>Lachnospirales</taxon>
        <taxon>Lachnospiraceae</taxon>
        <taxon>Lachnoanaerobaculum</taxon>
    </lineage>
</organism>
<evidence type="ECO:0000313" key="5">
    <source>
        <dbReference type="Proteomes" id="UP000272490"/>
    </source>
</evidence>
<feature type="chain" id="PRO_5018328939" evidence="2">
    <location>
        <begin position="29"/>
        <end position="1472"/>
    </location>
</feature>
<keyword evidence="5" id="KW-1185">Reference proteome</keyword>
<proteinExistence type="predicted"/>
<gene>
    <name evidence="4" type="ORF">EHV10_02640</name>
</gene>
<evidence type="ECO:0000259" key="3">
    <source>
        <dbReference type="Pfam" id="PF07550"/>
    </source>
</evidence>
<dbReference type="RefSeq" id="WP_128673289.1">
    <property type="nucleotide sequence ID" value="NZ_RRCO01000001.1"/>
</dbReference>
<feature type="domain" description="Heme-binding protein Shr-like Hb-interacting" evidence="3">
    <location>
        <begin position="1114"/>
        <end position="1214"/>
    </location>
</feature>
<dbReference type="OrthoDB" id="2009219at2"/>
<feature type="compositionally biased region" description="Polar residues" evidence="1">
    <location>
        <begin position="231"/>
        <end position="240"/>
    </location>
</feature>
<dbReference type="SUPFAM" id="SSF69360">
    <property type="entry name" value="Cell wall binding repeat"/>
    <property type="match status" value="1"/>
</dbReference>
<dbReference type="Proteomes" id="UP000272490">
    <property type="component" value="Unassembled WGS sequence"/>
</dbReference>
<dbReference type="Gene3D" id="2.10.270.10">
    <property type="entry name" value="Cholin Binding"/>
    <property type="match status" value="1"/>
</dbReference>
<evidence type="ECO:0000256" key="2">
    <source>
        <dbReference type="SAM" id="SignalP"/>
    </source>
</evidence>
<dbReference type="InterPro" id="IPR011432">
    <property type="entry name" value="Shr-like_HID"/>
</dbReference>
<feature type="compositionally biased region" description="Low complexity" evidence="1">
    <location>
        <begin position="206"/>
        <end position="230"/>
    </location>
</feature>
<evidence type="ECO:0000313" key="4">
    <source>
        <dbReference type="EMBL" id="RRJ26929.1"/>
    </source>
</evidence>
<feature type="compositionally biased region" description="Low complexity" evidence="1">
    <location>
        <begin position="735"/>
        <end position="762"/>
    </location>
</feature>
<dbReference type="EMBL" id="RRCO01000001">
    <property type="protein sequence ID" value="RRJ26929.1"/>
    <property type="molecule type" value="Genomic_DNA"/>
</dbReference>
<feature type="compositionally biased region" description="Low complexity" evidence="1">
    <location>
        <begin position="165"/>
        <end position="176"/>
    </location>
</feature>
<dbReference type="Pfam" id="PF07550">
    <property type="entry name" value="Shr-like_HID"/>
    <property type="match status" value="2"/>
</dbReference>
<reference evidence="4 5" key="1">
    <citation type="submission" date="2018-11" db="EMBL/GenBank/DDBJ databases">
        <title>Genome sequencing of Lachnoanaerobaculum sp. KCOM 2030 (= ChDC B114).</title>
        <authorList>
            <person name="Kook J.-K."/>
            <person name="Park S.-N."/>
            <person name="Lim Y.K."/>
        </authorList>
    </citation>
    <scope>NUCLEOTIDE SEQUENCE [LARGE SCALE GENOMIC DNA]</scope>
    <source>
        <strain evidence="4 5">KCOM 2030</strain>
    </source>
</reference>
<protein>
    <submittedName>
        <fullName evidence="4">DUF1533 domain-containing protein</fullName>
    </submittedName>
</protein>
<feature type="signal peptide" evidence="2">
    <location>
        <begin position="1"/>
        <end position="28"/>
    </location>
</feature>
<feature type="region of interest" description="Disordered" evidence="1">
    <location>
        <begin position="149"/>
        <end position="320"/>
    </location>
</feature>
<feature type="compositionally biased region" description="Polar residues" evidence="1">
    <location>
        <begin position="1462"/>
        <end position="1472"/>
    </location>
</feature>